<reference evidence="1 2" key="1">
    <citation type="submission" date="2024-04" db="EMBL/GenBank/DDBJ databases">
        <title>Flavobacterium sp. DGU11 16S ribosomal RNA gene Genome sequencing and assembly.</title>
        <authorList>
            <person name="Park S."/>
        </authorList>
    </citation>
    <scope>NUCLEOTIDE SEQUENCE [LARGE SCALE GENOMIC DNA]</scope>
    <source>
        <strain evidence="1 2">DGU11</strain>
    </source>
</reference>
<comment type="caution">
    <text evidence="1">The sequence shown here is derived from an EMBL/GenBank/DDBJ whole genome shotgun (WGS) entry which is preliminary data.</text>
</comment>
<evidence type="ECO:0008006" key="3">
    <source>
        <dbReference type="Google" id="ProtNLM"/>
    </source>
</evidence>
<evidence type="ECO:0000313" key="1">
    <source>
        <dbReference type="EMBL" id="MEL1242811.1"/>
    </source>
</evidence>
<dbReference type="RefSeq" id="WP_341695136.1">
    <property type="nucleotide sequence ID" value="NZ_JBBYHR010000001.1"/>
</dbReference>
<sequence length="238" mass="27186">MAHKVSYTVWLTIKIAHEYYLGDRNGFTLVPSGNTSKVLSKAGILVRQQDKCTWIFLRQDSPDAAAANELMIDLSFYIKDIDPGFYYCTDSSMQYTGTGWRIDDINSPEVWKMLIVTIDRTMLADCPAVDVTLCSAQKFLEFIVIAKSGNRIPLLLKETKERLTFNVSEIDFPREERPVYRFITQSRVTLKEIYDLNIGLWEQKENGQVLLSSNIPFPKPASASVMSPTDTISSYFYF</sequence>
<protein>
    <recommendedName>
        <fullName evidence="3">Immunity protein 43</fullName>
    </recommendedName>
</protein>
<gene>
    <name evidence="1" type="ORF">AAEO56_00945</name>
</gene>
<dbReference type="Proteomes" id="UP001464555">
    <property type="component" value="Unassembled WGS sequence"/>
</dbReference>
<name>A0ABU9HRM5_9FLAO</name>
<accession>A0ABU9HRM5</accession>
<dbReference type="EMBL" id="JBBYHR010000001">
    <property type="protein sequence ID" value="MEL1242811.1"/>
    <property type="molecule type" value="Genomic_DNA"/>
</dbReference>
<keyword evidence="2" id="KW-1185">Reference proteome</keyword>
<evidence type="ECO:0000313" key="2">
    <source>
        <dbReference type="Proteomes" id="UP001464555"/>
    </source>
</evidence>
<organism evidence="1 2">
    <name type="scientific">Flavobacterium arundinis</name>
    <dbReference type="NCBI Taxonomy" id="3139143"/>
    <lineage>
        <taxon>Bacteria</taxon>
        <taxon>Pseudomonadati</taxon>
        <taxon>Bacteroidota</taxon>
        <taxon>Flavobacteriia</taxon>
        <taxon>Flavobacteriales</taxon>
        <taxon>Flavobacteriaceae</taxon>
        <taxon>Flavobacterium</taxon>
    </lineage>
</organism>
<proteinExistence type="predicted"/>